<accession>A0ABN7LSZ1</accession>
<dbReference type="Proteomes" id="UP000675880">
    <property type="component" value="Unassembled WGS sequence"/>
</dbReference>
<evidence type="ECO:0008006" key="3">
    <source>
        <dbReference type="Google" id="ProtNLM"/>
    </source>
</evidence>
<name>A0ABN7LSZ1_9BACT</name>
<dbReference type="CDD" id="cd10935">
    <property type="entry name" value="CE4_WalW"/>
    <property type="match status" value="1"/>
</dbReference>
<evidence type="ECO:0000313" key="1">
    <source>
        <dbReference type="EMBL" id="CAE6758803.1"/>
    </source>
</evidence>
<organism evidence="1 2">
    <name type="scientific">Nitrospira defluvii</name>
    <dbReference type="NCBI Taxonomy" id="330214"/>
    <lineage>
        <taxon>Bacteria</taxon>
        <taxon>Pseudomonadati</taxon>
        <taxon>Nitrospirota</taxon>
        <taxon>Nitrospiria</taxon>
        <taxon>Nitrospirales</taxon>
        <taxon>Nitrospiraceae</taxon>
        <taxon>Nitrospira</taxon>
    </lineage>
</organism>
<gene>
    <name evidence="1" type="ORF">NSPZN2_30539</name>
</gene>
<protein>
    <recommendedName>
        <fullName evidence="3">NodB homology domain-containing protein</fullName>
    </recommendedName>
</protein>
<reference evidence="1 2" key="1">
    <citation type="submission" date="2021-02" db="EMBL/GenBank/DDBJ databases">
        <authorList>
            <person name="Han P."/>
        </authorList>
    </citation>
    <scope>NUCLEOTIDE SEQUENCE [LARGE SCALE GENOMIC DNA]</scope>
    <source>
        <strain evidence="1">Candidatus Nitrospira sp. ZN2</strain>
    </source>
</reference>
<dbReference type="SUPFAM" id="SSF88713">
    <property type="entry name" value="Glycoside hydrolase/deacetylase"/>
    <property type="match status" value="1"/>
</dbReference>
<dbReference type="InterPro" id="IPR011330">
    <property type="entry name" value="Glyco_hydro/deAcase_b/a-brl"/>
</dbReference>
<dbReference type="Gene3D" id="3.20.20.370">
    <property type="entry name" value="Glycoside hydrolase/deacetylase"/>
    <property type="match status" value="1"/>
</dbReference>
<sequence length="349" mass="39056">MQGRAPMKLVVTVDVEEDQWGITPIRYATVNNVYRLPILQRVFGEFGIVPTYLLTYPVVRDGRAAAILRGMSDAGECEIGAHCHPWNTPPHGEGVTKFNSMLNNLPPDLQFEKLHCLHEAIQHTFDATPVAFRSGRWGFDPAVATNLLRLGYRIDTSVTPFTSWDQESGPDFSHIFPHPYTFAQESSNVSGLSDVLTEIPVSIGYLHGEFPACANLVRWLKESPLHRFKVCGLLSKLRVVRKVWLSPEMETPARMIRLVRQMRRQGYEVLNLVFHSSALMGGCGPFVRNRVDEQVFLLKLESLLGCVRNEGIVFSSLSEAARSIPASSSAWKLRTNSPVMMRSCRAGSS</sequence>
<comment type="caution">
    <text evidence="1">The sequence shown here is derived from an EMBL/GenBank/DDBJ whole genome shotgun (WGS) entry which is preliminary data.</text>
</comment>
<dbReference type="EMBL" id="CAJNBJ010000016">
    <property type="protein sequence ID" value="CAE6758803.1"/>
    <property type="molecule type" value="Genomic_DNA"/>
</dbReference>
<keyword evidence="2" id="KW-1185">Reference proteome</keyword>
<proteinExistence type="predicted"/>
<evidence type="ECO:0000313" key="2">
    <source>
        <dbReference type="Proteomes" id="UP000675880"/>
    </source>
</evidence>